<evidence type="ECO:0000259" key="2">
    <source>
        <dbReference type="Pfam" id="PF01370"/>
    </source>
</evidence>
<name>A0A9D7XMJ5_9BACT</name>
<reference evidence="3 4" key="1">
    <citation type="submission" date="2020-10" db="EMBL/GenBank/DDBJ databases">
        <title>Connecting structure to function with the recovery of over 1000 high-quality activated sludge metagenome-assembled genomes encoding full-length rRNA genes using long-read sequencing.</title>
        <authorList>
            <person name="Singleton C.M."/>
            <person name="Petriglieri F."/>
            <person name="Kristensen J.M."/>
            <person name="Kirkegaard R.H."/>
            <person name="Michaelsen T.Y."/>
            <person name="Andersen M.H."/>
            <person name="Karst S.M."/>
            <person name="Dueholm M.S."/>
            <person name="Nielsen P.H."/>
            <person name="Albertsen M."/>
        </authorList>
    </citation>
    <scope>NUCLEOTIDE SEQUENCE [LARGE SCALE GENOMIC DNA]</scope>
    <source>
        <strain evidence="3">Ribe_18-Q3-R11-54_MAXAC.273</strain>
    </source>
</reference>
<dbReference type="FunFam" id="3.40.50.720:FF:000077">
    <property type="entry name" value="L-threonine 3-dehydrogenase, mitochondrial"/>
    <property type="match status" value="1"/>
</dbReference>
<evidence type="ECO:0000313" key="3">
    <source>
        <dbReference type="EMBL" id="MBK9981265.1"/>
    </source>
</evidence>
<protein>
    <submittedName>
        <fullName evidence="3">NAD-dependent epimerase/dehydratase family protein</fullName>
    </submittedName>
</protein>
<dbReference type="GO" id="GO:0008743">
    <property type="term" value="F:L-threonine 3-dehydrogenase activity"/>
    <property type="evidence" value="ECO:0007669"/>
    <property type="project" value="TreeGrafter"/>
</dbReference>
<dbReference type="PANTHER" id="PTHR42687">
    <property type="entry name" value="L-THREONINE 3-DEHYDROGENASE"/>
    <property type="match status" value="1"/>
</dbReference>
<dbReference type="SUPFAM" id="SSF51735">
    <property type="entry name" value="NAD(P)-binding Rossmann-fold domains"/>
    <property type="match status" value="1"/>
</dbReference>
<comment type="similarity">
    <text evidence="1">Belongs to the NAD(P)-dependent epimerase/dehydratase family.</text>
</comment>
<dbReference type="Gene3D" id="3.40.50.720">
    <property type="entry name" value="NAD(P)-binding Rossmann-like Domain"/>
    <property type="match status" value="1"/>
</dbReference>
<accession>A0A9D7XMJ5</accession>
<gene>
    <name evidence="3" type="ORF">IPP15_02370</name>
</gene>
<evidence type="ECO:0000313" key="4">
    <source>
        <dbReference type="Proteomes" id="UP000808337"/>
    </source>
</evidence>
<dbReference type="InterPro" id="IPR036291">
    <property type="entry name" value="NAD(P)-bd_dom_sf"/>
</dbReference>
<dbReference type="Pfam" id="PF01370">
    <property type="entry name" value="Epimerase"/>
    <property type="match status" value="1"/>
</dbReference>
<comment type="caution">
    <text evidence="3">The sequence shown here is derived from an EMBL/GenBank/DDBJ whole genome shotgun (WGS) entry which is preliminary data.</text>
</comment>
<organism evidence="3 4">
    <name type="scientific">Candidatus Opimibacter skivensis</name>
    <dbReference type="NCBI Taxonomy" id="2982028"/>
    <lineage>
        <taxon>Bacteria</taxon>
        <taxon>Pseudomonadati</taxon>
        <taxon>Bacteroidota</taxon>
        <taxon>Saprospiria</taxon>
        <taxon>Saprospirales</taxon>
        <taxon>Saprospiraceae</taxon>
        <taxon>Candidatus Opimibacter</taxon>
    </lineage>
</organism>
<dbReference type="EMBL" id="JADKGY010000001">
    <property type="protein sequence ID" value="MBK9981265.1"/>
    <property type="molecule type" value="Genomic_DNA"/>
</dbReference>
<dbReference type="Proteomes" id="UP000808337">
    <property type="component" value="Unassembled WGS sequence"/>
</dbReference>
<dbReference type="InterPro" id="IPR051225">
    <property type="entry name" value="NAD(P)_epim/dehydratase"/>
</dbReference>
<evidence type="ECO:0000256" key="1">
    <source>
        <dbReference type="ARBA" id="ARBA00007637"/>
    </source>
</evidence>
<proteinExistence type="inferred from homology"/>
<dbReference type="PANTHER" id="PTHR42687:SF1">
    <property type="entry name" value="L-THREONINE 3-DEHYDROGENASE, MITOCHONDRIAL"/>
    <property type="match status" value="1"/>
</dbReference>
<dbReference type="InterPro" id="IPR001509">
    <property type="entry name" value="Epimerase_deHydtase"/>
</dbReference>
<sequence>MILVTGANGQIGTVLTEALREAFGEDQVLATDIKKPDGHTGPFEMLDILNTQRITEIVGDYNITTIYHLAAILSANGEWNPQKTWNINLNGSLSILELARAQGVRKVFFPSTIAVFGPTTPRISTPQHTVIEPSTVYGISKATNELWCNYYFNRYGLDVRSVRYPGIISYQSMPGGGTTDYAVDIFHQALLTGQYTCFLKAHTRLPMMYMDDAIRATLELMAAPQEKIKIRTSYNLAAMSFTPAELAEEIKKHIPDFKIMYEPDHRQEIAESWTESIDDHEARKDWDWKHDFNLETMTIEMLKQLKLKYNHV</sequence>
<feature type="domain" description="NAD-dependent epimerase/dehydratase" evidence="2">
    <location>
        <begin position="2"/>
        <end position="236"/>
    </location>
</feature>
<dbReference type="GO" id="GO:0006567">
    <property type="term" value="P:L-threonine catabolic process"/>
    <property type="evidence" value="ECO:0007669"/>
    <property type="project" value="TreeGrafter"/>
</dbReference>
<dbReference type="AlphaFoldDB" id="A0A9D7XMJ5"/>